<dbReference type="InterPro" id="IPR036794">
    <property type="entry name" value="ATP_F1_dsu/esu_C_sf"/>
</dbReference>
<evidence type="ECO:0000256" key="5">
    <source>
        <dbReference type="ARBA" id="ARBA00014480"/>
    </source>
</evidence>
<evidence type="ECO:0000256" key="14">
    <source>
        <dbReference type="ARBA" id="ARBA00031795"/>
    </source>
</evidence>
<evidence type="ECO:0000256" key="13">
    <source>
        <dbReference type="ARBA" id="ARBA00030215"/>
    </source>
</evidence>
<proteinExistence type="inferred from homology"/>
<evidence type="ECO:0000256" key="6">
    <source>
        <dbReference type="ARBA" id="ARBA00022448"/>
    </source>
</evidence>
<dbReference type="RefSeq" id="WP_074201876.1">
    <property type="nucleotide sequence ID" value="NZ_FSRE01000004.1"/>
</dbReference>
<keyword evidence="10 15" id="KW-0472">Membrane</keyword>
<reference evidence="21" key="1">
    <citation type="submission" date="2016-11" db="EMBL/GenBank/DDBJ databases">
        <authorList>
            <person name="Varghese N."/>
            <person name="Submissions S."/>
        </authorList>
    </citation>
    <scope>NUCLEOTIDE SEQUENCE [LARGE SCALE GENOMIC DNA]</scope>
    <source>
        <strain evidence="21">DSM 17737</strain>
    </source>
</reference>
<dbReference type="EMBL" id="FSRE01000004">
    <property type="protein sequence ID" value="SIO15920.1"/>
    <property type="molecule type" value="Genomic_DNA"/>
</dbReference>
<feature type="domain" description="ATP synthase epsilon subunit C-terminal" evidence="18">
    <location>
        <begin position="87"/>
        <end position="131"/>
    </location>
</feature>
<comment type="subcellular location">
    <subcellularLocation>
        <location evidence="2 15">Cell membrane</location>
        <topology evidence="2 15">Peripheral membrane protein</topology>
    </subcellularLocation>
</comment>
<feature type="domain" description="ATP synthase F1 complex delta/epsilon subunit N-terminal" evidence="19">
    <location>
        <begin position="5"/>
        <end position="83"/>
    </location>
</feature>
<dbReference type="GO" id="GO:0045259">
    <property type="term" value="C:proton-transporting ATP synthase complex"/>
    <property type="evidence" value="ECO:0007669"/>
    <property type="project" value="UniProtKB-KW"/>
</dbReference>
<dbReference type="SUPFAM" id="SSF51344">
    <property type="entry name" value="Epsilon subunit of F1F0-ATP synthase N-terminal domain"/>
    <property type="match status" value="1"/>
</dbReference>
<evidence type="ECO:0000256" key="7">
    <source>
        <dbReference type="ARBA" id="ARBA00022475"/>
    </source>
</evidence>
<dbReference type="PANTHER" id="PTHR13822:SF10">
    <property type="entry name" value="ATP SYNTHASE EPSILON CHAIN, CHLOROPLASTIC"/>
    <property type="match status" value="1"/>
</dbReference>
<keyword evidence="21" id="KW-1185">Reference proteome</keyword>
<dbReference type="Pfam" id="PF02823">
    <property type="entry name" value="ATP-synt_DE_N"/>
    <property type="match status" value="1"/>
</dbReference>
<dbReference type="FunFam" id="2.60.15.10:FF:000001">
    <property type="entry name" value="ATP synthase epsilon chain"/>
    <property type="match status" value="1"/>
</dbReference>
<accession>A0A1N6H862</accession>
<evidence type="ECO:0000259" key="19">
    <source>
        <dbReference type="Pfam" id="PF02823"/>
    </source>
</evidence>
<dbReference type="STRING" id="364032.SAMN05443662_1599"/>
<evidence type="ECO:0000256" key="11">
    <source>
        <dbReference type="ARBA" id="ARBA00023196"/>
    </source>
</evidence>
<keyword evidence="8 15" id="KW-0375">Hydrogen ion transport</keyword>
<evidence type="ECO:0000256" key="2">
    <source>
        <dbReference type="ARBA" id="ARBA00004202"/>
    </source>
</evidence>
<comment type="function">
    <text evidence="1 15">Produces ATP from ADP in the presence of a proton gradient across the membrane.</text>
</comment>
<dbReference type="Pfam" id="PF00401">
    <property type="entry name" value="ATP-synt_DE"/>
    <property type="match status" value="1"/>
</dbReference>
<keyword evidence="7 15" id="KW-1003">Cell membrane</keyword>
<keyword evidence="11 15" id="KW-0139">CF(1)</keyword>
<evidence type="ECO:0000256" key="16">
    <source>
        <dbReference type="RuleBase" id="RU003656"/>
    </source>
</evidence>
<sequence>MAVSMQVDIVSAEQPLFSGKANEVFALAAEGEVGILPHHTQFLSTLKPGLVRIVSGDEEEHFFVAGGILEVQPEVVTILADSAIRADDLDEAKALEAKQRAEEAMKKAESEVDFAKAQAELSEAIAQLEAISKLRERLGKRGLTVSH</sequence>
<evidence type="ECO:0000256" key="15">
    <source>
        <dbReference type="HAMAP-Rule" id="MF_00530"/>
    </source>
</evidence>
<dbReference type="InterPro" id="IPR020547">
    <property type="entry name" value="ATP_synth_F1_esu_C"/>
</dbReference>
<keyword evidence="12 15" id="KW-0066">ATP synthesis</keyword>
<evidence type="ECO:0000256" key="1">
    <source>
        <dbReference type="ARBA" id="ARBA00003543"/>
    </source>
</evidence>
<keyword evidence="17" id="KW-0175">Coiled coil</keyword>
<evidence type="ECO:0000256" key="12">
    <source>
        <dbReference type="ARBA" id="ARBA00023310"/>
    </source>
</evidence>
<comment type="subunit">
    <text evidence="4 15 16">F-type ATPases have 2 components, CF(1) - the catalytic core - and CF(0) - the membrane proton channel. CF(1) has five subunits: alpha(3), beta(3), gamma(1), delta(1), epsilon(1). CF(0) has three main subunits: a, b and c.</text>
</comment>
<dbReference type="NCBIfam" id="TIGR01216">
    <property type="entry name" value="ATP_synt_epsi"/>
    <property type="match status" value="1"/>
</dbReference>
<protein>
    <recommendedName>
        <fullName evidence="5 15">ATP synthase epsilon chain</fullName>
    </recommendedName>
    <alternativeName>
        <fullName evidence="14 15">ATP synthase F1 sector epsilon subunit</fullName>
    </alternativeName>
    <alternativeName>
        <fullName evidence="13 15">F-ATPase epsilon subunit</fullName>
    </alternativeName>
</protein>
<evidence type="ECO:0000259" key="18">
    <source>
        <dbReference type="Pfam" id="PF00401"/>
    </source>
</evidence>
<evidence type="ECO:0000256" key="4">
    <source>
        <dbReference type="ARBA" id="ARBA00011648"/>
    </source>
</evidence>
<dbReference type="GO" id="GO:0005524">
    <property type="term" value="F:ATP binding"/>
    <property type="evidence" value="ECO:0007669"/>
    <property type="project" value="UniProtKB-UniRule"/>
</dbReference>
<dbReference type="GO" id="GO:0005886">
    <property type="term" value="C:plasma membrane"/>
    <property type="evidence" value="ECO:0007669"/>
    <property type="project" value="UniProtKB-SubCell"/>
</dbReference>
<organism evidence="20 21">
    <name type="scientific">Sulfurivirga caldicuralii</name>
    <dbReference type="NCBI Taxonomy" id="364032"/>
    <lineage>
        <taxon>Bacteria</taxon>
        <taxon>Pseudomonadati</taxon>
        <taxon>Pseudomonadota</taxon>
        <taxon>Gammaproteobacteria</taxon>
        <taxon>Thiotrichales</taxon>
        <taxon>Piscirickettsiaceae</taxon>
        <taxon>Sulfurivirga</taxon>
    </lineage>
</organism>
<dbReference type="HAMAP" id="MF_00530">
    <property type="entry name" value="ATP_synth_epsil_bac"/>
    <property type="match status" value="1"/>
</dbReference>
<evidence type="ECO:0000256" key="9">
    <source>
        <dbReference type="ARBA" id="ARBA00023065"/>
    </source>
</evidence>
<evidence type="ECO:0000256" key="3">
    <source>
        <dbReference type="ARBA" id="ARBA00005712"/>
    </source>
</evidence>
<dbReference type="Proteomes" id="UP000198461">
    <property type="component" value="Unassembled WGS sequence"/>
</dbReference>
<evidence type="ECO:0000313" key="20">
    <source>
        <dbReference type="EMBL" id="SIO15920.1"/>
    </source>
</evidence>
<dbReference type="InterPro" id="IPR001469">
    <property type="entry name" value="ATP_synth_F1_dsu/esu"/>
</dbReference>
<evidence type="ECO:0000313" key="21">
    <source>
        <dbReference type="Proteomes" id="UP000198461"/>
    </source>
</evidence>
<dbReference type="Gene3D" id="2.60.15.10">
    <property type="entry name" value="F0F1 ATP synthase delta/epsilon subunit, N-terminal"/>
    <property type="match status" value="1"/>
</dbReference>
<dbReference type="InterPro" id="IPR020546">
    <property type="entry name" value="ATP_synth_F1_dsu/esu_N"/>
</dbReference>
<evidence type="ECO:0000256" key="8">
    <source>
        <dbReference type="ARBA" id="ARBA00022781"/>
    </source>
</evidence>
<keyword evidence="6 15" id="KW-0813">Transport</keyword>
<dbReference type="Gene3D" id="1.20.5.440">
    <property type="entry name" value="ATP synthase delta/epsilon subunit, C-terminal domain"/>
    <property type="match status" value="1"/>
</dbReference>
<evidence type="ECO:0000256" key="17">
    <source>
        <dbReference type="SAM" id="Coils"/>
    </source>
</evidence>
<dbReference type="NCBIfam" id="NF001847">
    <property type="entry name" value="PRK00571.1-4"/>
    <property type="match status" value="1"/>
</dbReference>
<dbReference type="AlphaFoldDB" id="A0A1N6H862"/>
<evidence type="ECO:0000256" key="10">
    <source>
        <dbReference type="ARBA" id="ARBA00023136"/>
    </source>
</evidence>
<keyword evidence="9 15" id="KW-0406">Ion transport</keyword>
<dbReference type="GO" id="GO:0046933">
    <property type="term" value="F:proton-transporting ATP synthase activity, rotational mechanism"/>
    <property type="evidence" value="ECO:0007669"/>
    <property type="project" value="UniProtKB-UniRule"/>
</dbReference>
<dbReference type="InterPro" id="IPR036771">
    <property type="entry name" value="ATPsynth_dsu/esu_N"/>
</dbReference>
<dbReference type="PANTHER" id="PTHR13822">
    <property type="entry name" value="ATP SYNTHASE DELTA/EPSILON CHAIN"/>
    <property type="match status" value="1"/>
</dbReference>
<dbReference type="CDD" id="cd12152">
    <property type="entry name" value="F1-ATPase_delta"/>
    <property type="match status" value="1"/>
</dbReference>
<feature type="coiled-coil region" evidence="17">
    <location>
        <begin position="91"/>
        <end position="134"/>
    </location>
</feature>
<dbReference type="FunFam" id="1.20.5.440:FF:000001">
    <property type="entry name" value="ATP synthase epsilon chain"/>
    <property type="match status" value="1"/>
</dbReference>
<dbReference type="OrthoDB" id="9791445at2"/>
<dbReference type="SUPFAM" id="SSF46604">
    <property type="entry name" value="Epsilon subunit of F1F0-ATP synthase C-terminal domain"/>
    <property type="match status" value="1"/>
</dbReference>
<name>A0A1N6H862_9GAMM</name>
<comment type="similarity">
    <text evidence="3 15 16">Belongs to the ATPase epsilon chain family.</text>
</comment>
<gene>
    <name evidence="15" type="primary">atpC</name>
    <name evidence="20" type="ORF">SAMN05443662_1599</name>
</gene>